<keyword evidence="3" id="KW-1185">Reference proteome</keyword>
<keyword evidence="1" id="KW-0732">Signal</keyword>
<feature type="chain" id="PRO_5020927502" evidence="1">
    <location>
        <begin position="39"/>
        <end position="248"/>
    </location>
</feature>
<reference evidence="3" key="1">
    <citation type="journal article" date="2018" name="Nat. Microbiol.">
        <title>Leveraging single-cell genomics to expand the fungal tree of life.</title>
        <authorList>
            <person name="Ahrendt S.R."/>
            <person name="Quandt C.A."/>
            <person name="Ciobanu D."/>
            <person name="Clum A."/>
            <person name="Salamov A."/>
            <person name="Andreopoulos B."/>
            <person name="Cheng J.F."/>
            <person name="Woyke T."/>
            <person name="Pelin A."/>
            <person name="Henrissat B."/>
            <person name="Reynolds N.K."/>
            <person name="Benny G.L."/>
            <person name="Smith M.E."/>
            <person name="James T.Y."/>
            <person name="Grigoriev I.V."/>
        </authorList>
    </citation>
    <scope>NUCLEOTIDE SEQUENCE [LARGE SCALE GENOMIC DNA]</scope>
</reference>
<sequence>MPWLSAGINGSPRDLRGRLNSAWSLILRLLHWLSLGGAAWEGAGLGGHRLKRAMGLLADRSDCDDGSNDWGLADCCGARTDRVKTSLTRGQRFCEHPQMQLNSPYSGTPPPLHAVPSSLFIEKSHCLPPVILFPCARILANKPWTREEVRTNLNNDVKFHSGKEAHTANGEDLEAFKNIALGSLPETLDRDGWGEFDGCLLQFETAVHATGQEKDVEAVRVKLFYVFLLGPKDLKRIMPDQNVANMEN</sequence>
<proteinExistence type="predicted"/>
<name>A0A4P9VXD8_9FUNG</name>
<evidence type="ECO:0000313" key="2">
    <source>
        <dbReference type="EMBL" id="RKO83363.1"/>
    </source>
</evidence>
<dbReference type="AlphaFoldDB" id="A0A4P9VXD8"/>
<accession>A0A4P9VXD8</accession>
<dbReference type="EMBL" id="ML001322">
    <property type="protein sequence ID" value="RKO83363.1"/>
    <property type="molecule type" value="Genomic_DNA"/>
</dbReference>
<feature type="signal peptide" evidence="1">
    <location>
        <begin position="1"/>
        <end position="38"/>
    </location>
</feature>
<dbReference type="Proteomes" id="UP000269721">
    <property type="component" value="Unassembled WGS sequence"/>
</dbReference>
<protein>
    <submittedName>
        <fullName evidence="2">Uncharacterized protein</fullName>
    </submittedName>
</protein>
<gene>
    <name evidence="2" type="ORF">BDK51DRAFT_32712</name>
</gene>
<evidence type="ECO:0000256" key="1">
    <source>
        <dbReference type="SAM" id="SignalP"/>
    </source>
</evidence>
<organism evidence="2 3">
    <name type="scientific">Blyttiomyces helicus</name>
    <dbReference type="NCBI Taxonomy" id="388810"/>
    <lineage>
        <taxon>Eukaryota</taxon>
        <taxon>Fungi</taxon>
        <taxon>Fungi incertae sedis</taxon>
        <taxon>Chytridiomycota</taxon>
        <taxon>Chytridiomycota incertae sedis</taxon>
        <taxon>Chytridiomycetes</taxon>
        <taxon>Chytridiomycetes incertae sedis</taxon>
        <taxon>Blyttiomyces</taxon>
    </lineage>
</organism>
<evidence type="ECO:0000313" key="3">
    <source>
        <dbReference type="Proteomes" id="UP000269721"/>
    </source>
</evidence>